<accession>A0A8T1RPJ2</accession>
<evidence type="ECO:0000259" key="6">
    <source>
        <dbReference type="PROSITE" id="PS51999"/>
    </source>
</evidence>
<keyword evidence="2 4" id="KW-0863">Zinc-finger</keyword>
<keyword evidence="9" id="KW-1185">Reference proteome</keyword>
<feature type="coiled-coil region" evidence="5">
    <location>
        <begin position="72"/>
        <end position="141"/>
    </location>
</feature>
<proteinExistence type="predicted"/>
<name>A0A8T1RPJ2_CARIL</name>
<dbReference type="InterPro" id="IPR010666">
    <property type="entry name" value="Znf_GRF"/>
</dbReference>
<dbReference type="PROSITE" id="PS51999">
    <property type="entry name" value="ZF_GRF"/>
    <property type="match status" value="1"/>
</dbReference>
<dbReference type="Proteomes" id="UP000811246">
    <property type="component" value="Chromosome 13"/>
</dbReference>
<evidence type="ECO:0000256" key="1">
    <source>
        <dbReference type="ARBA" id="ARBA00022723"/>
    </source>
</evidence>
<keyword evidence="1" id="KW-0479">Metal-binding</keyword>
<evidence type="ECO:0000313" key="8">
    <source>
        <dbReference type="EMBL" id="KAG6680612.1"/>
    </source>
</evidence>
<dbReference type="EMBL" id="CM031809">
    <property type="protein sequence ID" value="KAG6669077.1"/>
    <property type="molecule type" value="Genomic_DNA"/>
</dbReference>
<dbReference type="Proteomes" id="UP000811609">
    <property type="component" value="Chromosome 1"/>
</dbReference>
<protein>
    <recommendedName>
        <fullName evidence="6">GRF-type domain-containing protein</fullName>
    </recommendedName>
</protein>
<evidence type="ECO:0000256" key="4">
    <source>
        <dbReference type="PROSITE-ProRule" id="PRU01343"/>
    </source>
</evidence>
<evidence type="ECO:0000313" key="9">
    <source>
        <dbReference type="Proteomes" id="UP000811609"/>
    </source>
</evidence>
<evidence type="ECO:0000256" key="5">
    <source>
        <dbReference type="SAM" id="Coils"/>
    </source>
</evidence>
<sequence>MLSEGDKVSSSVSSSSISYHTLRNNPICNCGSPASLRWSNTPRNPGRSFFGCSKYNMKGLPHCNFFIWADSGKEIENDLMKLEIEILMKKEELQKTHEELQKTHEEVRKLLQLFRRREEEVRTREEEVKKMMEEVRRWMEEVRLRDGEIVKREVEVRRQRTHIRIYWAVSILLYLYLIRSH</sequence>
<comment type="caution">
    <text evidence="7">The sequence shown here is derived from an EMBL/GenBank/DDBJ whole genome shotgun (WGS) entry which is preliminary data.</text>
</comment>
<evidence type="ECO:0000313" key="7">
    <source>
        <dbReference type="EMBL" id="KAG6669077.1"/>
    </source>
</evidence>
<evidence type="ECO:0000256" key="2">
    <source>
        <dbReference type="ARBA" id="ARBA00022771"/>
    </source>
</evidence>
<reference evidence="7" key="1">
    <citation type="submission" date="2020-12" db="EMBL/GenBank/DDBJ databases">
        <title>WGS assembly of Carya illinoinensis cv. Pawnee.</title>
        <authorList>
            <person name="Platts A."/>
            <person name="Shu S."/>
            <person name="Wright S."/>
            <person name="Barry K."/>
            <person name="Edger P."/>
            <person name="Pires J.C."/>
            <person name="Schmutz J."/>
        </authorList>
    </citation>
    <scope>NUCLEOTIDE SEQUENCE</scope>
    <source>
        <tissue evidence="7">Leaf</tissue>
    </source>
</reference>
<keyword evidence="5" id="KW-0175">Coiled coil</keyword>
<dbReference type="EMBL" id="CM031837">
    <property type="protein sequence ID" value="KAG6680612.1"/>
    <property type="molecule type" value="Genomic_DNA"/>
</dbReference>
<evidence type="ECO:0000256" key="3">
    <source>
        <dbReference type="ARBA" id="ARBA00022833"/>
    </source>
</evidence>
<gene>
    <name evidence="7" type="ORF">CIPAW_01G217800</name>
    <name evidence="8" type="ORF">I3842_13G051000</name>
</gene>
<dbReference type="GO" id="GO:0008270">
    <property type="term" value="F:zinc ion binding"/>
    <property type="evidence" value="ECO:0007669"/>
    <property type="project" value="UniProtKB-KW"/>
</dbReference>
<keyword evidence="3" id="KW-0862">Zinc</keyword>
<reference evidence="8" key="2">
    <citation type="submission" date="2021-01" db="EMBL/GenBank/DDBJ databases">
        <authorList>
            <person name="Lovell J.T."/>
            <person name="Bentley N."/>
            <person name="Bhattarai G."/>
            <person name="Jenkins J.W."/>
            <person name="Sreedasyam A."/>
            <person name="Alarcon Y."/>
            <person name="Bock C."/>
            <person name="Boston L."/>
            <person name="Carlson J."/>
            <person name="Cervantes K."/>
            <person name="Clermont K."/>
            <person name="Krom N."/>
            <person name="Kubenka K."/>
            <person name="Mamidi S."/>
            <person name="Mattison C."/>
            <person name="Monteros M."/>
            <person name="Pisani C."/>
            <person name="Plott C."/>
            <person name="Rajasekar S."/>
            <person name="Rhein H.S."/>
            <person name="Rohla C."/>
            <person name="Song M."/>
            <person name="Hilaire R.S."/>
            <person name="Shu S."/>
            <person name="Wells L."/>
            <person name="Wang X."/>
            <person name="Webber J."/>
            <person name="Heerema R.J."/>
            <person name="Klein P."/>
            <person name="Conner P."/>
            <person name="Grauke L."/>
            <person name="Grimwood J."/>
            <person name="Schmutz J."/>
            <person name="Randall J.J."/>
        </authorList>
    </citation>
    <scope>NUCLEOTIDE SEQUENCE</scope>
    <source>
        <tissue evidence="8">Leaf</tissue>
    </source>
</reference>
<feature type="domain" description="GRF-type" evidence="6">
    <location>
        <begin position="28"/>
        <end position="72"/>
    </location>
</feature>
<dbReference type="AlphaFoldDB" id="A0A8T1RPJ2"/>
<dbReference type="PANTHER" id="PTHR33248">
    <property type="entry name" value="ZINC ION-BINDING PROTEIN"/>
    <property type="match status" value="1"/>
</dbReference>
<dbReference type="Pfam" id="PF06839">
    <property type="entry name" value="Zn_ribbon_GRF"/>
    <property type="match status" value="1"/>
</dbReference>
<organism evidence="7 9">
    <name type="scientific">Carya illinoinensis</name>
    <name type="common">Pecan</name>
    <dbReference type="NCBI Taxonomy" id="32201"/>
    <lineage>
        <taxon>Eukaryota</taxon>
        <taxon>Viridiplantae</taxon>
        <taxon>Streptophyta</taxon>
        <taxon>Embryophyta</taxon>
        <taxon>Tracheophyta</taxon>
        <taxon>Spermatophyta</taxon>
        <taxon>Magnoliopsida</taxon>
        <taxon>eudicotyledons</taxon>
        <taxon>Gunneridae</taxon>
        <taxon>Pentapetalae</taxon>
        <taxon>rosids</taxon>
        <taxon>fabids</taxon>
        <taxon>Fagales</taxon>
        <taxon>Juglandaceae</taxon>
        <taxon>Carya</taxon>
    </lineage>
</organism>